<proteinExistence type="inferred from homology"/>
<comment type="similarity">
    <text evidence="1">Belongs to the universal stress protein A family.</text>
</comment>
<feature type="transmembrane region" description="Helical" evidence="2">
    <location>
        <begin position="31"/>
        <end position="49"/>
    </location>
</feature>
<keyword evidence="2" id="KW-0812">Transmembrane</keyword>
<keyword evidence="5" id="KW-1185">Reference proteome</keyword>
<dbReference type="PRINTS" id="PR01438">
    <property type="entry name" value="UNVRSLSTRESS"/>
</dbReference>
<dbReference type="InterPro" id="IPR006016">
    <property type="entry name" value="UspA"/>
</dbReference>
<dbReference type="Pfam" id="PF00582">
    <property type="entry name" value="Usp"/>
    <property type="match status" value="1"/>
</dbReference>
<dbReference type="CDD" id="cd00293">
    <property type="entry name" value="USP-like"/>
    <property type="match status" value="1"/>
</dbReference>
<reference evidence="4 5" key="1">
    <citation type="submission" date="2020-10" db="EMBL/GenBank/DDBJ databases">
        <title>Identification of Nocardia species via Next-generation sequencing and recognition of intraspecies genetic diversity.</title>
        <authorList>
            <person name="Li P."/>
            <person name="Li P."/>
            <person name="Lu B."/>
        </authorList>
    </citation>
    <scope>NUCLEOTIDE SEQUENCE [LARGE SCALE GENOMIC DNA]</scope>
    <source>
        <strain evidence="4 5">BJ06-0143</strain>
    </source>
</reference>
<dbReference type="PANTHER" id="PTHR43010:SF1">
    <property type="entry name" value="USPA DOMAIN-CONTAINING PROTEIN"/>
    <property type="match status" value="1"/>
</dbReference>
<evidence type="ECO:0000313" key="4">
    <source>
        <dbReference type="EMBL" id="MBF6353891.1"/>
    </source>
</evidence>
<dbReference type="InterPro" id="IPR006015">
    <property type="entry name" value="Universal_stress_UspA"/>
</dbReference>
<dbReference type="InterPro" id="IPR014729">
    <property type="entry name" value="Rossmann-like_a/b/a_fold"/>
</dbReference>
<dbReference type="EMBL" id="JADLQN010000001">
    <property type="protein sequence ID" value="MBF6353891.1"/>
    <property type="molecule type" value="Genomic_DNA"/>
</dbReference>
<dbReference type="PANTHER" id="PTHR43010">
    <property type="entry name" value="UNIVERSAL STRESS PROTEIN SLR1230"/>
    <property type="match status" value="1"/>
</dbReference>
<name>A0ABS0D6B2_9NOCA</name>
<protein>
    <submittedName>
        <fullName evidence="4">Universal stress protein</fullName>
    </submittedName>
</protein>
<evidence type="ECO:0000256" key="1">
    <source>
        <dbReference type="ARBA" id="ARBA00008791"/>
    </source>
</evidence>
<accession>A0ABS0D6B2</accession>
<dbReference type="RefSeq" id="WP_195000733.1">
    <property type="nucleotide sequence ID" value="NZ_JADLQN010000001.1"/>
</dbReference>
<keyword evidence="2" id="KW-1133">Transmembrane helix</keyword>
<comment type="caution">
    <text evidence="4">The sequence shown here is derived from an EMBL/GenBank/DDBJ whole genome shotgun (WGS) entry which is preliminary data.</text>
</comment>
<evidence type="ECO:0000313" key="5">
    <source>
        <dbReference type="Proteomes" id="UP000707731"/>
    </source>
</evidence>
<evidence type="ECO:0000256" key="2">
    <source>
        <dbReference type="SAM" id="Phobius"/>
    </source>
</evidence>
<evidence type="ECO:0000259" key="3">
    <source>
        <dbReference type="Pfam" id="PF00582"/>
    </source>
</evidence>
<dbReference type="Proteomes" id="UP000707731">
    <property type="component" value="Unassembled WGS sequence"/>
</dbReference>
<gene>
    <name evidence="4" type="ORF">IU449_04890</name>
</gene>
<dbReference type="InterPro" id="IPR051688">
    <property type="entry name" value="USP_A"/>
</dbReference>
<feature type="domain" description="UspA" evidence="3">
    <location>
        <begin position="78"/>
        <end position="202"/>
    </location>
</feature>
<dbReference type="Gene3D" id="3.40.50.620">
    <property type="entry name" value="HUPs"/>
    <property type="match status" value="1"/>
</dbReference>
<sequence length="230" mass="24328">MNWTALTVFVVVWVSTGLATGWWMARRGHDARWTLIAVILGPLFVPIAYERAERGPRSVEAKPVGRWEAAAGEASELRVMIGYDGSVHAQHALQAALRLFGSGGAVLELVAVVSHDDRTDPASAVLDTAKQRLAAVAAAVDEAPVGYAILAGPPGQCLRWFAEDQRADVVVVGKRGRGMSTRMLGSVTEYLTAHCAVPVLVVDPTGAASGPDDATAAVAYEYLPARGEAR</sequence>
<organism evidence="4 5">
    <name type="scientific">Nocardia higoensis</name>
    <dbReference type="NCBI Taxonomy" id="228599"/>
    <lineage>
        <taxon>Bacteria</taxon>
        <taxon>Bacillati</taxon>
        <taxon>Actinomycetota</taxon>
        <taxon>Actinomycetes</taxon>
        <taxon>Mycobacteriales</taxon>
        <taxon>Nocardiaceae</taxon>
        <taxon>Nocardia</taxon>
    </lineage>
</organism>
<keyword evidence="2" id="KW-0472">Membrane</keyword>
<dbReference type="SUPFAM" id="SSF52402">
    <property type="entry name" value="Adenine nucleotide alpha hydrolases-like"/>
    <property type="match status" value="1"/>
</dbReference>